<keyword evidence="5" id="KW-1133">Transmembrane helix</keyword>
<comment type="caution">
    <text evidence="7">The sequence shown here is derived from an EMBL/GenBank/DDBJ whole genome shotgun (WGS) entry which is preliminary data.</text>
</comment>
<evidence type="ECO:0000256" key="2">
    <source>
        <dbReference type="ARBA" id="ARBA00004665"/>
    </source>
</evidence>
<comment type="cofactor">
    <cofactor evidence="1">
        <name>Mg(2+)</name>
        <dbReference type="ChEBI" id="CHEBI:18420"/>
    </cofactor>
</comment>
<feature type="domain" description="GGDEF" evidence="6">
    <location>
        <begin position="394"/>
        <end position="524"/>
    </location>
</feature>
<dbReference type="Pfam" id="PF00990">
    <property type="entry name" value="GGDEF"/>
    <property type="match status" value="1"/>
</dbReference>
<dbReference type="SUPFAM" id="SSF55073">
    <property type="entry name" value="Nucleotide cyclase"/>
    <property type="match status" value="1"/>
</dbReference>
<dbReference type="InterPro" id="IPR043128">
    <property type="entry name" value="Rev_trsase/Diguanyl_cyclase"/>
</dbReference>
<dbReference type="PANTHER" id="PTHR45138">
    <property type="entry name" value="REGULATORY COMPONENTS OF SENSORY TRANSDUCTION SYSTEM"/>
    <property type="match status" value="1"/>
</dbReference>
<dbReference type="Gene3D" id="3.30.70.270">
    <property type="match status" value="1"/>
</dbReference>
<dbReference type="InterPro" id="IPR029787">
    <property type="entry name" value="Nucleotide_cyclase"/>
</dbReference>
<name>A0A4R3YXV6_9GAMM</name>
<sequence length="532" mass="59242">MFNSLWSRTDLRRLIVLLTVMSIMVTLVNTIYATYRVQRELLVSNTLESNRVYAAKLAASTEIFFRNAQQQLAYSAQEVANRFEDNALLDAEAERLRAQTDSFNSVAIVDSDGVVRAVSPPMLRLKGRQLDSPSLRQALKLRKPLISQPFLSSANNMLVLISHPVINRQGRYLGYVSGSLYLKRKSILSELLAEQYYRDGSYLYVVDDTHHILYDSDVSRIGKVTRRQFDTGAAAFGGDNAQGSMAWTEGNEHELVGYARVPSAGWTIVAVRGTDATLKPMEGLILKVIGNSAPWLVITLLFAWQFARLIAQPLWQLARRAGEMNEPAVSNNIKTIKSWYFEASQLKKAMLIGIDLLHQRIGSLVSEVLRDPLTGLSNRRGLYNALESLRQSSKRFTVIALDIDHFKRVNDLFGHDVGDTVIRNVAAQLRHCSREADIVCRSGGEEFLLLLPEMTMEASIDVAERIRRHIAECEISVVGHITVSVGVASSPAGNDDIPSVLKLADDALYQAKREGRNRVVSLSAATVIPLED</sequence>
<reference evidence="7 8" key="1">
    <citation type="submission" date="2019-03" db="EMBL/GenBank/DDBJ databases">
        <title>Genomic Encyclopedia of Type Strains, Phase IV (KMG-IV): sequencing the most valuable type-strain genomes for metagenomic binning, comparative biology and taxonomic classification.</title>
        <authorList>
            <person name="Goeker M."/>
        </authorList>
    </citation>
    <scope>NUCLEOTIDE SEQUENCE [LARGE SCALE GENOMIC DNA]</scope>
    <source>
        <strain evidence="7 8">DSM 19580</strain>
    </source>
</reference>
<dbReference type="NCBIfam" id="TIGR00254">
    <property type="entry name" value="GGDEF"/>
    <property type="match status" value="1"/>
</dbReference>
<dbReference type="GO" id="GO:1902201">
    <property type="term" value="P:negative regulation of bacterial-type flagellum-dependent cell motility"/>
    <property type="evidence" value="ECO:0007669"/>
    <property type="project" value="TreeGrafter"/>
</dbReference>
<dbReference type="OrthoDB" id="9812260at2"/>
<dbReference type="InterPro" id="IPR000160">
    <property type="entry name" value="GGDEF_dom"/>
</dbReference>
<dbReference type="PROSITE" id="PS50887">
    <property type="entry name" value="GGDEF"/>
    <property type="match status" value="1"/>
</dbReference>
<comment type="catalytic activity">
    <reaction evidence="4">
        <text>2 GTP = 3',3'-c-di-GMP + 2 diphosphate</text>
        <dbReference type="Rhea" id="RHEA:24898"/>
        <dbReference type="ChEBI" id="CHEBI:33019"/>
        <dbReference type="ChEBI" id="CHEBI:37565"/>
        <dbReference type="ChEBI" id="CHEBI:58805"/>
        <dbReference type="EC" id="2.7.7.65"/>
    </reaction>
</comment>
<dbReference type="SUPFAM" id="SSF103190">
    <property type="entry name" value="Sensory domain-like"/>
    <property type="match status" value="2"/>
</dbReference>
<dbReference type="CDD" id="cd12914">
    <property type="entry name" value="PDC1_DGC_like"/>
    <property type="match status" value="1"/>
</dbReference>
<dbReference type="SMART" id="SM00267">
    <property type="entry name" value="GGDEF"/>
    <property type="match status" value="1"/>
</dbReference>
<dbReference type="GO" id="GO:0005886">
    <property type="term" value="C:plasma membrane"/>
    <property type="evidence" value="ECO:0007669"/>
    <property type="project" value="TreeGrafter"/>
</dbReference>
<dbReference type="PANTHER" id="PTHR45138:SF9">
    <property type="entry name" value="DIGUANYLATE CYCLASE DGCM-RELATED"/>
    <property type="match status" value="1"/>
</dbReference>
<evidence type="ECO:0000313" key="7">
    <source>
        <dbReference type="EMBL" id="TCV96698.1"/>
    </source>
</evidence>
<accession>A0A4R3YXV6</accession>
<dbReference type="EC" id="2.7.7.65" evidence="3"/>
<dbReference type="InterPro" id="IPR050469">
    <property type="entry name" value="Diguanylate_Cyclase"/>
</dbReference>
<dbReference type="EMBL" id="SMCR01000004">
    <property type="protein sequence ID" value="TCV96698.1"/>
    <property type="molecule type" value="Genomic_DNA"/>
</dbReference>
<proteinExistence type="predicted"/>
<dbReference type="Proteomes" id="UP000295719">
    <property type="component" value="Unassembled WGS sequence"/>
</dbReference>
<evidence type="ECO:0000256" key="1">
    <source>
        <dbReference type="ARBA" id="ARBA00001946"/>
    </source>
</evidence>
<evidence type="ECO:0000256" key="5">
    <source>
        <dbReference type="SAM" id="Phobius"/>
    </source>
</evidence>
<evidence type="ECO:0000256" key="3">
    <source>
        <dbReference type="ARBA" id="ARBA00012528"/>
    </source>
</evidence>
<dbReference type="AlphaFoldDB" id="A0A4R3YXV6"/>
<dbReference type="GO" id="GO:0052621">
    <property type="term" value="F:diguanylate cyclase activity"/>
    <property type="evidence" value="ECO:0007669"/>
    <property type="project" value="UniProtKB-EC"/>
</dbReference>
<keyword evidence="8" id="KW-1185">Reference proteome</keyword>
<dbReference type="GO" id="GO:0043709">
    <property type="term" value="P:cell adhesion involved in single-species biofilm formation"/>
    <property type="evidence" value="ECO:0007669"/>
    <property type="project" value="TreeGrafter"/>
</dbReference>
<dbReference type="RefSeq" id="WP_131865280.1">
    <property type="nucleotide sequence ID" value="NZ_SMCR01000004.1"/>
</dbReference>
<evidence type="ECO:0000313" key="8">
    <source>
        <dbReference type="Proteomes" id="UP000295719"/>
    </source>
</evidence>
<evidence type="ECO:0000259" key="6">
    <source>
        <dbReference type="PROSITE" id="PS50887"/>
    </source>
</evidence>
<dbReference type="Pfam" id="PF22309">
    <property type="entry name" value="HK-GC-Chemotax_sensor"/>
    <property type="match status" value="1"/>
</dbReference>
<dbReference type="FunFam" id="3.30.70.270:FF:000001">
    <property type="entry name" value="Diguanylate cyclase domain protein"/>
    <property type="match status" value="1"/>
</dbReference>
<evidence type="ECO:0000256" key="4">
    <source>
        <dbReference type="ARBA" id="ARBA00034247"/>
    </source>
</evidence>
<feature type="transmembrane region" description="Helical" evidence="5">
    <location>
        <begin position="14"/>
        <end position="35"/>
    </location>
</feature>
<gene>
    <name evidence="7" type="ORF">EDC52_104138</name>
</gene>
<dbReference type="Gene3D" id="3.30.450.20">
    <property type="entry name" value="PAS domain"/>
    <property type="match status" value="1"/>
</dbReference>
<dbReference type="CDD" id="cd01949">
    <property type="entry name" value="GGDEF"/>
    <property type="match status" value="1"/>
</dbReference>
<comment type="pathway">
    <text evidence="2">Purine metabolism; 3',5'-cyclic di-GMP biosynthesis.</text>
</comment>
<dbReference type="InterPro" id="IPR029151">
    <property type="entry name" value="Sensor-like_sf"/>
</dbReference>
<organism evidence="7 8">
    <name type="scientific">Biostraticola tofi</name>
    <dbReference type="NCBI Taxonomy" id="466109"/>
    <lineage>
        <taxon>Bacteria</taxon>
        <taxon>Pseudomonadati</taxon>
        <taxon>Pseudomonadota</taxon>
        <taxon>Gammaproteobacteria</taxon>
        <taxon>Enterobacterales</taxon>
        <taxon>Bruguierivoracaceae</taxon>
        <taxon>Biostraticola</taxon>
    </lineage>
</organism>
<protein>
    <recommendedName>
        <fullName evidence="3">diguanylate cyclase</fullName>
        <ecNumber evidence="3">2.7.7.65</ecNumber>
    </recommendedName>
</protein>
<keyword evidence="5" id="KW-0472">Membrane</keyword>
<dbReference type="InterPro" id="IPR054513">
    <property type="entry name" value="Dret_0059-like_sensor"/>
</dbReference>
<keyword evidence="5" id="KW-0812">Transmembrane</keyword>